<reference evidence="3" key="1">
    <citation type="submission" date="2021-02" db="EMBL/GenBank/DDBJ databases">
        <authorList>
            <person name="Dougan E. K."/>
            <person name="Rhodes N."/>
            <person name="Thang M."/>
            <person name="Chan C."/>
        </authorList>
    </citation>
    <scope>NUCLEOTIDE SEQUENCE</scope>
</reference>
<proteinExistence type="predicted"/>
<name>A0A812NUT1_9DINO</name>
<keyword evidence="4" id="KW-1185">Reference proteome</keyword>
<keyword evidence="2" id="KW-0732">Signal</keyword>
<evidence type="ECO:0000256" key="1">
    <source>
        <dbReference type="SAM" id="MobiDB-lite"/>
    </source>
</evidence>
<comment type="caution">
    <text evidence="3">The sequence shown here is derived from an EMBL/GenBank/DDBJ whole genome shotgun (WGS) entry which is preliminary data.</text>
</comment>
<feature type="compositionally biased region" description="Low complexity" evidence="1">
    <location>
        <begin position="82"/>
        <end position="96"/>
    </location>
</feature>
<organism evidence="3 4">
    <name type="scientific">Symbiodinium natans</name>
    <dbReference type="NCBI Taxonomy" id="878477"/>
    <lineage>
        <taxon>Eukaryota</taxon>
        <taxon>Sar</taxon>
        <taxon>Alveolata</taxon>
        <taxon>Dinophyceae</taxon>
        <taxon>Suessiales</taxon>
        <taxon>Symbiodiniaceae</taxon>
        <taxon>Symbiodinium</taxon>
    </lineage>
</organism>
<dbReference type="EMBL" id="CAJNDS010002119">
    <property type="protein sequence ID" value="CAE7337547.1"/>
    <property type="molecule type" value="Genomic_DNA"/>
</dbReference>
<evidence type="ECO:0000256" key="2">
    <source>
        <dbReference type="SAM" id="SignalP"/>
    </source>
</evidence>
<feature type="signal peptide" evidence="2">
    <location>
        <begin position="1"/>
        <end position="18"/>
    </location>
</feature>
<feature type="region of interest" description="Disordered" evidence="1">
    <location>
        <begin position="71"/>
        <end position="100"/>
    </location>
</feature>
<feature type="chain" id="PRO_5033031819" evidence="2">
    <location>
        <begin position="19"/>
        <end position="375"/>
    </location>
</feature>
<dbReference type="AlphaFoldDB" id="A0A812NUT1"/>
<gene>
    <name evidence="3" type="ORF">SNAT2548_LOCUS17666</name>
</gene>
<sequence length="375" mass="38952">MLAIHLVALLGLVGPCLCATRSALRRNEAMPDPSAVAAPFFPFVGRVAVLTPKERLTEAISNMSITDVLGNLSASDEPGSGDDNSTNAAAPSSTAEPEVKVEGAASPLVGNASADVQAQVSEAMQQAQAKGTAEVEDAVEDAKEKWVDEAKIVQLEDSAKMDEAVSADLADVRKKVEAVRSVQIHALQSMADDVKAAMANITETALDAAVDTTRTSGQQYQHQVLSSALQTIQHEEGSIEHLQGSAVQHLQAAQEHATRLRAATAVAQGVVQNYTTSPEDIAAGLRKHVAESMAKARGAKASAEATLELARKASEAAGVVFSEANASEAAAQGLLDRALAQAKHLDELEQRTATAAKQAAVTELLRKAGLMGAAG</sequence>
<dbReference type="OrthoDB" id="424361at2759"/>
<dbReference type="Proteomes" id="UP000604046">
    <property type="component" value="Unassembled WGS sequence"/>
</dbReference>
<protein>
    <submittedName>
        <fullName evidence="3">Uncharacterized protein</fullName>
    </submittedName>
</protein>
<accession>A0A812NUT1</accession>
<evidence type="ECO:0000313" key="3">
    <source>
        <dbReference type="EMBL" id="CAE7337547.1"/>
    </source>
</evidence>
<evidence type="ECO:0000313" key="4">
    <source>
        <dbReference type="Proteomes" id="UP000604046"/>
    </source>
</evidence>